<reference evidence="1 2" key="1">
    <citation type="submission" date="2023-02" db="EMBL/GenBank/DDBJ databases">
        <title>Genome sequence of Mucilaginibacter jinjuensis strain KACC 16571.</title>
        <authorList>
            <person name="Kim S."/>
            <person name="Heo J."/>
            <person name="Kwon S.-W."/>
        </authorList>
    </citation>
    <scope>NUCLEOTIDE SEQUENCE [LARGE SCALE GENOMIC DNA]</scope>
    <source>
        <strain evidence="1 2">KACC 16571</strain>
    </source>
</reference>
<organism evidence="1 2">
    <name type="scientific">Mucilaginibacter jinjuensis</name>
    <dbReference type="NCBI Taxonomy" id="1176721"/>
    <lineage>
        <taxon>Bacteria</taxon>
        <taxon>Pseudomonadati</taxon>
        <taxon>Bacteroidota</taxon>
        <taxon>Sphingobacteriia</taxon>
        <taxon>Sphingobacteriales</taxon>
        <taxon>Sphingobacteriaceae</taxon>
        <taxon>Mucilaginibacter</taxon>
    </lineage>
</organism>
<protein>
    <recommendedName>
        <fullName evidence="3">Secreted protein</fullName>
    </recommendedName>
</protein>
<dbReference type="EMBL" id="CP117167">
    <property type="protein sequence ID" value="WCT13549.1"/>
    <property type="molecule type" value="Genomic_DNA"/>
</dbReference>
<proteinExistence type="predicted"/>
<evidence type="ECO:0000313" key="2">
    <source>
        <dbReference type="Proteomes" id="UP001216139"/>
    </source>
</evidence>
<dbReference type="Proteomes" id="UP001216139">
    <property type="component" value="Chromosome"/>
</dbReference>
<gene>
    <name evidence="1" type="ORF">PQO05_06315</name>
</gene>
<keyword evidence="2" id="KW-1185">Reference proteome</keyword>
<evidence type="ECO:0000313" key="1">
    <source>
        <dbReference type="EMBL" id="WCT13549.1"/>
    </source>
</evidence>
<evidence type="ECO:0008006" key="3">
    <source>
        <dbReference type="Google" id="ProtNLM"/>
    </source>
</evidence>
<name>A0ABY7TBE4_9SPHI</name>
<sequence length="118" mass="13667">MKYKFLKLLFLFSIILSTQIKSDDDRLCNFVFTKHSHSTYLGTAKGNRSPYIYFLGLNGTFQIYRAQTQRGGNFIKSLLLGTFWFCTGFKSLSVSFLRTGAGHISSRKLILFPFHDFW</sequence>
<accession>A0ABY7TBE4</accession>
<dbReference type="RefSeq" id="WP_273631858.1">
    <property type="nucleotide sequence ID" value="NZ_CP117167.1"/>
</dbReference>